<dbReference type="RefSeq" id="WP_205187820.1">
    <property type="nucleotide sequence ID" value="NZ_JAFBFC010000004.1"/>
</dbReference>
<protein>
    <submittedName>
        <fullName evidence="1">Uncharacterized protein</fullName>
    </submittedName>
</protein>
<sequence length="191" mass="22798">MNELLLQSSELRLEATDLLDDYDLLSILKKYGNPLIIGSYDLDVMTWRDIDVYIGNDVMLEEDFFQLGRELTMSFEAKKMVYRNERIATTSHLPKGLYWGMYADLLEREWKFDIWLVSTELVREQLKKQQRLKSMMTDDKRSLILSLKQQNGYRRYYTSEDVYEGVIKHNVRDAGAFFIWLQQRKSLQVKK</sequence>
<keyword evidence="2" id="KW-1185">Reference proteome</keyword>
<dbReference type="Proteomes" id="UP000809829">
    <property type="component" value="Unassembled WGS sequence"/>
</dbReference>
<comment type="caution">
    <text evidence="1">The sequence shown here is derived from an EMBL/GenBank/DDBJ whole genome shotgun (WGS) entry which is preliminary data.</text>
</comment>
<name>A0ABS2QYR7_9BACI</name>
<evidence type="ECO:0000313" key="2">
    <source>
        <dbReference type="Proteomes" id="UP000809829"/>
    </source>
</evidence>
<proteinExistence type="predicted"/>
<accession>A0ABS2QYR7</accession>
<reference evidence="1 2" key="1">
    <citation type="submission" date="2021-01" db="EMBL/GenBank/DDBJ databases">
        <title>Genomic Encyclopedia of Type Strains, Phase IV (KMG-IV): sequencing the most valuable type-strain genomes for metagenomic binning, comparative biology and taxonomic classification.</title>
        <authorList>
            <person name="Goeker M."/>
        </authorList>
    </citation>
    <scope>NUCLEOTIDE SEQUENCE [LARGE SCALE GENOMIC DNA]</scope>
    <source>
        <strain evidence="1 2">DSM 104297</strain>
    </source>
</reference>
<gene>
    <name evidence="1" type="ORF">JOC83_002695</name>
</gene>
<evidence type="ECO:0000313" key="1">
    <source>
        <dbReference type="EMBL" id="MBM7703846.1"/>
    </source>
</evidence>
<organism evidence="1 2">
    <name type="scientific">Priestia iocasae</name>
    <dbReference type="NCBI Taxonomy" id="2291674"/>
    <lineage>
        <taxon>Bacteria</taxon>
        <taxon>Bacillati</taxon>
        <taxon>Bacillota</taxon>
        <taxon>Bacilli</taxon>
        <taxon>Bacillales</taxon>
        <taxon>Bacillaceae</taxon>
        <taxon>Priestia</taxon>
    </lineage>
</organism>
<dbReference type="EMBL" id="JAFBFC010000004">
    <property type="protein sequence ID" value="MBM7703846.1"/>
    <property type="molecule type" value="Genomic_DNA"/>
</dbReference>